<sequence>MAVVSRYTVALHALTWLAYMSRDKDEFFASDRIANSVNTSPVFIRRILGQLAKARLVSVQHGGTGAGWKLARAAEAITLHEVYEAVVQTPLFELHHSGPNLRCQIGRGIQPALGEIYGETEAAMKRQLGSTTIADLVDSSLAHGEDGKEQASDGPQG</sequence>
<evidence type="ECO:0000313" key="1">
    <source>
        <dbReference type="EMBL" id="MBB6693302.1"/>
    </source>
</evidence>
<dbReference type="SUPFAM" id="SSF46785">
    <property type="entry name" value="Winged helix' DNA-binding domain"/>
    <property type="match status" value="1"/>
</dbReference>
<dbReference type="EMBL" id="JACJVR010000070">
    <property type="protein sequence ID" value="MBB6693302.1"/>
    <property type="molecule type" value="Genomic_DNA"/>
</dbReference>
<reference evidence="1 2" key="1">
    <citation type="submission" date="2020-08" db="EMBL/GenBank/DDBJ databases">
        <title>Cohnella phylogeny.</title>
        <authorList>
            <person name="Dunlap C."/>
        </authorList>
    </citation>
    <scope>NUCLEOTIDE SEQUENCE [LARGE SCALE GENOMIC DNA]</scope>
    <source>
        <strain evidence="1 2">DSM 25239</strain>
    </source>
</reference>
<dbReference type="Pfam" id="PF02082">
    <property type="entry name" value="Rrf2"/>
    <property type="match status" value="1"/>
</dbReference>
<comment type="caution">
    <text evidence="1">The sequence shown here is derived from an EMBL/GenBank/DDBJ whole genome shotgun (WGS) entry which is preliminary data.</text>
</comment>
<dbReference type="AlphaFoldDB" id="A0A841U1I9"/>
<gene>
    <name evidence="1" type="ORF">H7B90_18005</name>
</gene>
<dbReference type="PANTHER" id="PTHR33221:SF15">
    <property type="entry name" value="HTH-TYPE TRANSCRIPTIONAL REGULATOR YWGB-RELATED"/>
    <property type="match status" value="1"/>
</dbReference>
<dbReference type="InterPro" id="IPR036388">
    <property type="entry name" value="WH-like_DNA-bd_sf"/>
</dbReference>
<dbReference type="InterPro" id="IPR000944">
    <property type="entry name" value="Tscrpt_reg_Rrf2"/>
</dbReference>
<organism evidence="1 2">
    <name type="scientific">Cohnella xylanilytica</name>
    <dbReference type="NCBI Taxonomy" id="557555"/>
    <lineage>
        <taxon>Bacteria</taxon>
        <taxon>Bacillati</taxon>
        <taxon>Bacillota</taxon>
        <taxon>Bacilli</taxon>
        <taxon>Bacillales</taxon>
        <taxon>Paenibacillaceae</taxon>
        <taxon>Cohnella</taxon>
    </lineage>
</organism>
<dbReference type="InterPro" id="IPR036390">
    <property type="entry name" value="WH_DNA-bd_sf"/>
</dbReference>
<dbReference type="Gene3D" id="1.10.10.10">
    <property type="entry name" value="Winged helix-like DNA-binding domain superfamily/Winged helix DNA-binding domain"/>
    <property type="match status" value="1"/>
</dbReference>
<dbReference type="PROSITE" id="PS51197">
    <property type="entry name" value="HTH_RRF2_2"/>
    <property type="match status" value="1"/>
</dbReference>
<proteinExistence type="predicted"/>
<accession>A0A841U1I9</accession>
<dbReference type="RefSeq" id="WP_185137283.1">
    <property type="nucleotide sequence ID" value="NZ_BORM01000026.1"/>
</dbReference>
<dbReference type="Proteomes" id="UP000553776">
    <property type="component" value="Unassembled WGS sequence"/>
</dbReference>
<dbReference type="PANTHER" id="PTHR33221">
    <property type="entry name" value="WINGED HELIX-TURN-HELIX TRANSCRIPTIONAL REGULATOR, RRF2 FAMILY"/>
    <property type="match status" value="1"/>
</dbReference>
<keyword evidence="2" id="KW-1185">Reference proteome</keyword>
<name>A0A841U1I9_9BACL</name>
<protein>
    <submittedName>
        <fullName evidence="1">Rrf2 family transcriptional regulator</fullName>
    </submittedName>
</protein>
<evidence type="ECO:0000313" key="2">
    <source>
        <dbReference type="Proteomes" id="UP000553776"/>
    </source>
</evidence>
<dbReference type="GO" id="GO:0003700">
    <property type="term" value="F:DNA-binding transcription factor activity"/>
    <property type="evidence" value="ECO:0007669"/>
    <property type="project" value="TreeGrafter"/>
</dbReference>
<dbReference type="GO" id="GO:0005829">
    <property type="term" value="C:cytosol"/>
    <property type="evidence" value="ECO:0007669"/>
    <property type="project" value="TreeGrafter"/>
</dbReference>